<dbReference type="RefSeq" id="WP_127487507.1">
    <property type="nucleotide sequence ID" value="NZ_CP022572.1"/>
</dbReference>
<accession>A0A3Q9QT97</accession>
<dbReference type="InterPro" id="IPR050679">
    <property type="entry name" value="Bact_HTH_transcr_reg"/>
</dbReference>
<feature type="domain" description="HTH gntR-type" evidence="4">
    <location>
        <begin position="12"/>
        <end position="80"/>
    </location>
</feature>
<dbReference type="InterPro" id="IPR036388">
    <property type="entry name" value="WH-like_DNA-bd_sf"/>
</dbReference>
<evidence type="ECO:0000256" key="3">
    <source>
        <dbReference type="ARBA" id="ARBA00023163"/>
    </source>
</evidence>
<keyword evidence="2" id="KW-0238">DNA-binding</keyword>
<dbReference type="Proteomes" id="UP000282892">
    <property type="component" value="Chromosome"/>
</dbReference>
<evidence type="ECO:0000313" key="5">
    <source>
        <dbReference type="EMBL" id="AZU62693.1"/>
    </source>
</evidence>
<evidence type="ECO:0000313" key="6">
    <source>
        <dbReference type="Proteomes" id="UP000282892"/>
    </source>
</evidence>
<dbReference type="SMART" id="SM00345">
    <property type="entry name" value="HTH_GNTR"/>
    <property type="match status" value="1"/>
</dbReference>
<sequence>MVDKEYTVKRSLRMFEQVANRIADYIISENLPVGAQIPTERELSATLEVSRSSIREGLRVLELMKFLESKQGGGTFVSKPPYFIIPYNELKKNPGSDTLHQYYEMFLENSRLIVINYLKKAKSVNPVEQWLYLNETCSWEAFCKLLEKLGSTIENPLYLSLWSSTKTFLEGHHYFNNLKDNIPYVEFFECFNNKDLEKLNQFFDKCCP</sequence>
<dbReference type="Pfam" id="PF00392">
    <property type="entry name" value="GntR"/>
    <property type="match status" value="1"/>
</dbReference>
<dbReference type="KEGG" id="nmk:CHR53_16265"/>
<dbReference type="OrthoDB" id="369138at2"/>
<dbReference type="InterPro" id="IPR000524">
    <property type="entry name" value="Tscrpt_reg_HTH_GntR"/>
</dbReference>
<dbReference type="GO" id="GO:0003700">
    <property type="term" value="F:DNA-binding transcription factor activity"/>
    <property type="evidence" value="ECO:0007669"/>
    <property type="project" value="InterPro"/>
</dbReference>
<dbReference type="AlphaFoldDB" id="A0A3Q9QT97"/>
<dbReference type="PRINTS" id="PR00035">
    <property type="entry name" value="HTHGNTR"/>
</dbReference>
<evidence type="ECO:0000256" key="1">
    <source>
        <dbReference type="ARBA" id="ARBA00023015"/>
    </source>
</evidence>
<dbReference type="PANTHER" id="PTHR44846">
    <property type="entry name" value="MANNOSYL-D-GLYCERATE TRANSPORT/METABOLISM SYSTEM REPRESSOR MNGR-RELATED"/>
    <property type="match status" value="1"/>
</dbReference>
<dbReference type="EMBL" id="CP022572">
    <property type="protein sequence ID" value="AZU62693.1"/>
    <property type="molecule type" value="Genomic_DNA"/>
</dbReference>
<dbReference type="PANTHER" id="PTHR44846:SF17">
    <property type="entry name" value="GNTR-FAMILY TRANSCRIPTIONAL REGULATOR"/>
    <property type="match status" value="1"/>
</dbReference>
<gene>
    <name evidence="5" type="ORF">CHR53_16265</name>
</gene>
<dbReference type="SUPFAM" id="SSF46785">
    <property type="entry name" value="Winged helix' DNA-binding domain"/>
    <property type="match status" value="1"/>
</dbReference>
<dbReference type="STRING" id="1193713.GCA_001636315_00075"/>
<reference evidence="5 6" key="1">
    <citation type="submission" date="2017-07" db="EMBL/GenBank/DDBJ databases">
        <title>The complete genome sequence of Bacillus mesonae strain H20-5, an efficient strain improving plant abiotic stress resistance.</title>
        <authorList>
            <person name="Kim S.Y."/>
            <person name="Song H."/>
            <person name="Sang M.K."/>
            <person name="Weon H.-Y."/>
            <person name="Song J."/>
        </authorList>
    </citation>
    <scope>NUCLEOTIDE SEQUENCE [LARGE SCALE GENOMIC DNA]</scope>
    <source>
        <strain evidence="5 6">H20-5</strain>
    </source>
</reference>
<dbReference type="PROSITE" id="PS50949">
    <property type="entry name" value="HTH_GNTR"/>
    <property type="match status" value="1"/>
</dbReference>
<protein>
    <recommendedName>
        <fullName evidence="4">HTH gntR-type domain-containing protein</fullName>
    </recommendedName>
</protein>
<evidence type="ECO:0000259" key="4">
    <source>
        <dbReference type="PROSITE" id="PS50949"/>
    </source>
</evidence>
<organism evidence="5 6">
    <name type="scientific">Neobacillus mesonae</name>
    <dbReference type="NCBI Taxonomy" id="1193713"/>
    <lineage>
        <taxon>Bacteria</taxon>
        <taxon>Bacillati</taxon>
        <taxon>Bacillota</taxon>
        <taxon>Bacilli</taxon>
        <taxon>Bacillales</taxon>
        <taxon>Bacillaceae</taxon>
        <taxon>Neobacillus</taxon>
    </lineage>
</organism>
<dbReference type="GO" id="GO:0003677">
    <property type="term" value="F:DNA binding"/>
    <property type="evidence" value="ECO:0007669"/>
    <property type="project" value="UniProtKB-KW"/>
</dbReference>
<name>A0A3Q9QT97_9BACI</name>
<keyword evidence="3" id="KW-0804">Transcription</keyword>
<evidence type="ECO:0000256" key="2">
    <source>
        <dbReference type="ARBA" id="ARBA00023125"/>
    </source>
</evidence>
<keyword evidence="6" id="KW-1185">Reference proteome</keyword>
<dbReference type="CDD" id="cd07377">
    <property type="entry name" value="WHTH_GntR"/>
    <property type="match status" value="1"/>
</dbReference>
<dbReference type="InterPro" id="IPR036390">
    <property type="entry name" value="WH_DNA-bd_sf"/>
</dbReference>
<proteinExistence type="predicted"/>
<keyword evidence="1" id="KW-0805">Transcription regulation</keyword>
<dbReference type="GO" id="GO:0045892">
    <property type="term" value="P:negative regulation of DNA-templated transcription"/>
    <property type="evidence" value="ECO:0007669"/>
    <property type="project" value="TreeGrafter"/>
</dbReference>
<dbReference type="Gene3D" id="1.10.10.10">
    <property type="entry name" value="Winged helix-like DNA-binding domain superfamily/Winged helix DNA-binding domain"/>
    <property type="match status" value="1"/>
</dbReference>